<organism evidence="1 2">
    <name type="scientific">Rhynchosporium graminicola</name>
    <dbReference type="NCBI Taxonomy" id="2792576"/>
    <lineage>
        <taxon>Eukaryota</taxon>
        <taxon>Fungi</taxon>
        <taxon>Dikarya</taxon>
        <taxon>Ascomycota</taxon>
        <taxon>Pezizomycotina</taxon>
        <taxon>Leotiomycetes</taxon>
        <taxon>Helotiales</taxon>
        <taxon>Ploettnerulaceae</taxon>
        <taxon>Rhynchosporium</taxon>
    </lineage>
</organism>
<dbReference type="InParanoid" id="A0A1E1K6B9"/>
<dbReference type="AlphaFoldDB" id="A0A1E1K6B9"/>
<evidence type="ECO:0000313" key="2">
    <source>
        <dbReference type="Proteomes" id="UP000178129"/>
    </source>
</evidence>
<proteinExistence type="predicted"/>
<dbReference type="EMBL" id="FJUW01000007">
    <property type="protein sequence ID" value="CZS93521.1"/>
    <property type="molecule type" value="Genomic_DNA"/>
</dbReference>
<comment type="caution">
    <text evidence="1">The sequence shown here is derived from an EMBL/GenBank/DDBJ whole genome shotgun (WGS) entry which is preliminary data.</text>
</comment>
<sequence length="193" mass="21170">MSPIDHAGDYGVGQSSTISVRNFICTSLYRSQLALDKILDGSGATMKLVMPCISNRAIAFHEGELDRVPMFRPFFGFIQSSSTKSDVQSELSSGFDESVPVFFITTIYTLSTAIELFSNCSGIQRAKKVDIVCNELSRFGSGRSVVIGNVRTPSTQVAVMFEETGEYRVHDLVHELQAAKAFSESSKLFKGSR</sequence>
<protein>
    <submittedName>
        <fullName evidence="1">Uncharacterized protein</fullName>
    </submittedName>
</protein>
<dbReference type="Proteomes" id="UP000178129">
    <property type="component" value="Unassembled WGS sequence"/>
</dbReference>
<gene>
    <name evidence="1" type="ORF">RCO7_10575</name>
</gene>
<evidence type="ECO:0000313" key="1">
    <source>
        <dbReference type="EMBL" id="CZS93521.1"/>
    </source>
</evidence>
<reference evidence="2" key="1">
    <citation type="submission" date="2016-03" db="EMBL/GenBank/DDBJ databases">
        <authorList>
            <person name="Ploux O."/>
        </authorList>
    </citation>
    <scope>NUCLEOTIDE SEQUENCE [LARGE SCALE GENOMIC DNA]</scope>
    <source>
        <strain evidence="2">UK7</strain>
    </source>
</reference>
<accession>A0A1E1K6B9</accession>
<keyword evidence="2" id="KW-1185">Reference proteome</keyword>
<name>A0A1E1K6B9_9HELO</name>